<dbReference type="AlphaFoldDB" id="A0A7C8HG04"/>
<dbReference type="RefSeq" id="WP_158739823.1">
    <property type="nucleotide sequence ID" value="NZ_WSLF01000003.1"/>
</dbReference>
<dbReference type="Proteomes" id="UP000483018">
    <property type="component" value="Unassembled WGS sequence"/>
</dbReference>
<keyword evidence="2" id="KW-0969">Cilium</keyword>
<evidence type="ECO:0000256" key="1">
    <source>
        <dbReference type="SAM" id="MobiDB-lite"/>
    </source>
</evidence>
<dbReference type="InterPro" id="IPR005186">
    <property type="entry name" value="FlaG"/>
</dbReference>
<evidence type="ECO:0000313" key="3">
    <source>
        <dbReference type="Proteomes" id="UP000483018"/>
    </source>
</evidence>
<organism evidence="2 3">
    <name type="scientific">Defluviitalea raffinosedens</name>
    <dbReference type="NCBI Taxonomy" id="1450156"/>
    <lineage>
        <taxon>Bacteria</taxon>
        <taxon>Bacillati</taxon>
        <taxon>Bacillota</taxon>
        <taxon>Clostridia</taxon>
        <taxon>Lachnospirales</taxon>
        <taxon>Defluviitaleaceae</taxon>
        <taxon>Defluviitalea</taxon>
    </lineage>
</organism>
<comment type="caution">
    <text evidence="2">The sequence shown here is derived from an EMBL/GenBank/DDBJ whole genome shotgun (WGS) entry which is preliminary data.</text>
</comment>
<proteinExistence type="predicted"/>
<dbReference type="OrthoDB" id="9799867at2"/>
<keyword evidence="2" id="KW-0282">Flagellum</keyword>
<protein>
    <submittedName>
        <fullName evidence="2">Flagellar biosynthesis protein FlaG</fullName>
    </submittedName>
</protein>
<reference evidence="2 3" key="1">
    <citation type="submission" date="2019-12" db="EMBL/GenBank/DDBJ databases">
        <title>Defluviitalea raffinosedens, isolated from a biogas fermenter, genome sequencing and characterization.</title>
        <authorList>
            <person name="Rettenmaier R."/>
            <person name="Schneider M."/>
            <person name="Neuhaus K."/>
            <person name="Liebl W."/>
            <person name="Zverlov V."/>
        </authorList>
    </citation>
    <scope>NUCLEOTIDE SEQUENCE [LARGE SCALE GENOMIC DNA]</scope>
    <source>
        <strain evidence="2 3">249c-K6</strain>
    </source>
</reference>
<dbReference type="Gene3D" id="3.30.160.170">
    <property type="entry name" value="FlaG-like"/>
    <property type="match status" value="1"/>
</dbReference>
<gene>
    <name evidence="2" type="ORF">GND95_05370</name>
</gene>
<name>A0A7C8HG04_9FIRM</name>
<evidence type="ECO:0000313" key="2">
    <source>
        <dbReference type="EMBL" id="KAE9635576.1"/>
    </source>
</evidence>
<feature type="region of interest" description="Disordered" evidence="1">
    <location>
        <begin position="1"/>
        <end position="28"/>
    </location>
</feature>
<sequence>MKIESNIQSPHVPMSTPQTMHNENIDKGRKDSILDKNIDLLEYTQIHPEYQPTIAEKTVIEAIEKANKKLNGVMAEFEFSIHEETKQIMVKVINKETKELIREIPPEKILDMVAHLWEVAGIIVDEKR</sequence>
<dbReference type="InterPro" id="IPR035924">
    <property type="entry name" value="FlaG-like_sf"/>
</dbReference>
<dbReference type="SUPFAM" id="SSF160214">
    <property type="entry name" value="FlaG-like"/>
    <property type="match status" value="1"/>
</dbReference>
<dbReference type="PANTHER" id="PTHR37166">
    <property type="entry name" value="PROTEIN FLAG"/>
    <property type="match status" value="1"/>
</dbReference>
<feature type="compositionally biased region" description="Polar residues" evidence="1">
    <location>
        <begin position="1"/>
        <end position="22"/>
    </location>
</feature>
<keyword evidence="2" id="KW-0966">Cell projection</keyword>
<accession>A0A7C8HG04</accession>
<keyword evidence="3" id="KW-1185">Reference proteome</keyword>
<dbReference type="PANTHER" id="PTHR37166:SF1">
    <property type="entry name" value="PROTEIN FLAG"/>
    <property type="match status" value="1"/>
</dbReference>
<dbReference type="EMBL" id="WSLF01000003">
    <property type="protein sequence ID" value="KAE9635576.1"/>
    <property type="molecule type" value="Genomic_DNA"/>
</dbReference>
<dbReference type="Pfam" id="PF03646">
    <property type="entry name" value="FlaG"/>
    <property type="match status" value="1"/>
</dbReference>